<accession>A0A8T2MNR6</accession>
<dbReference type="AlphaFoldDB" id="A0A8T2MNR6"/>
<keyword evidence="4" id="KW-1185">Reference proteome</keyword>
<dbReference type="GO" id="GO:0005319">
    <property type="term" value="F:lipid transporter activity"/>
    <property type="evidence" value="ECO:0007669"/>
    <property type="project" value="InterPro"/>
</dbReference>
<gene>
    <name evidence="3" type="ORF">JZ751_027364</name>
</gene>
<feature type="region of interest" description="Disordered" evidence="1">
    <location>
        <begin position="16"/>
        <end position="79"/>
    </location>
</feature>
<feature type="non-terminal residue" evidence="3">
    <location>
        <position position="185"/>
    </location>
</feature>
<dbReference type="Pfam" id="PF09172">
    <property type="entry name" value="Vit_open_b-sht"/>
    <property type="match status" value="1"/>
</dbReference>
<dbReference type="Proteomes" id="UP000824540">
    <property type="component" value="Unassembled WGS sequence"/>
</dbReference>
<dbReference type="SUPFAM" id="SSF56968">
    <property type="entry name" value="Lipovitellin-phosvitin complex, beta-sheet shell regions"/>
    <property type="match status" value="1"/>
</dbReference>
<evidence type="ECO:0000259" key="2">
    <source>
        <dbReference type="Pfam" id="PF09172"/>
    </source>
</evidence>
<dbReference type="InterPro" id="IPR015819">
    <property type="entry name" value="Lipid_transp_b-sht_shell"/>
</dbReference>
<dbReference type="PANTHER" id="PTHR37860">
    <property type="entry name" value="AGAP008810-PA"/>
    <property type="match status" value="1"/>
</dbReference>
<dbReference type="InterPro" id="IPR015255">
    <property type="entry name" value="Vitellinogen_open_b-sht"/>
</dbReference>
<dbReference type="EMBL" id="JAFBMS010000769">
    <property type="protein sequence ID" value="KAG9330059.1"/>
    <property type="molecule type" value="Genomic_DNA"/>
</dbReference>
<name>A0A8T2MNR6_9TELE</name>
<protein>
    <recommendedName>
        <fullName evidence="2">Vitellinogen open beta-sheet domain-containing protein</fullName>
    </recommendedName>
</protein>
<organism evidence="3 4">
    <name type="scientific">Albula glossodonta</name>
    <name type="common">roundjaw bonefish</name>
    <dbReference type="NCBI Taxonomy" id="121402"/>
    <lineage>
        <taxon>Eukaryota</taxon>
        <taxon>Metazoa</taxon>
        <taxon>Chordata</taxon>
        <taxon>Craniata</taxon>
        <taxon>Vertebrata</taxon>
        <taxon>Euteleostomi</taxon>
        <taxon>Actinopterygii</taxon>
        <taxon>Neopterygii</taxon>
        <taxon>Teleostei</taxon>
        <taxon>Albuliformes</taxon>
        <taxon>Albulidae</taxon>
        <taxon>Albula</taxon>
    </lineage>
</organism>
<evidence type="ECO:0000313" key="4">
    <source>
        <dbReference type="Proteomes" id="UP000824540"/>
    </source>
</evidence>
<comment type="caution">
    <text evidence="3">The sequence shown here is derived from an EMBL/GenBank/DDBJ whole genome shotgun (WGS) entry which is preliminary data.</text>
</comment>
<feature type="domain" description="Vitellinogen open beta-sheet" evidence="2">
    <location>
        <begin position="1"/>
        <end position="185"/>
    </location>
</feature>
<reference evidence="3" key="1">
    <citation type="thesis" date="2021" institute="BYU ScholarsArchive" country="Provo, UT, USA">
        <title>Applications of and Algorithms for Genome Assembly and Genomic Analyses with an Emphasis on Marine Teleosts.</title>
        <authorList>
            <person name="Pickett B.D."/>
        </authorList>
    </citation>
    <scope>NUCLEOTIDE SEQUENCE</scope>
    <source>
        <strain evidence="3">HI-2016</strain>
    </source>
</reference>
<dbReference type="PANTHER" id="PTHR37860:SF2">
    <property type="entry name" value="VITELLOGENIN DOMAIN-CONTAINING PROTEIN"/>
    <property type="match status" value="1"/>
</dbReference>
<proteinExistence type="predicted"/>
<evidence type="ECO:0000313" key="3">
    <source>
        <dbReference type="EMBL" id="KAG9330059.1"/>
    </source>
</evidence>
<feature type="non-terminal residue" evidence="3">
    <location>
        <position position="1"/>
    </location>
</feature>
<sequence>INARAENMEPLLKAMFGHRAPHGSSRSDGETGAPVRKRRSGQAGGEEEAGMPADSKRGGCAARVSTPFRPTRAKDTQSGDSRPLCGFSVMVFGNELASFTCEDIRAQARKLSLSLAGVAVRLLQGQEVELSRRAVLATEELLLPSLSGLPLRLGLNMSSYASLRLRGTADLKHWSHFSIAGHVKP</sequence>
<evidence type="ECO:0000256" key="1">
    <source>
        <dbReference type="SAM" id="MobiDB-lite"/>
    </source>
</evidence>